<dbReference type="HOGENOM" id="CLU_2857225_0_0_2"/>
<dbReference type="KEGG" id="nvn:NVIE_018460"/>
<dbReference type="EMBL" id="CP007536">
    <property type="protein sequence ID" value="AIC16103.1"/>
    <property type="molecule type" value="Genomic_DNA"/>
</dbReference>
<dbReference type="STRING" id="926571.NVIE_018460"/>
<evidence type="ECO:0000313" key="1">
    <source>
        <dbReference type="EMBL" id="AIC16103.1"/>
    </source>
</evidence>
<sequence>MNRDVPAAMNLSIRWRSRFDRSQGAICEAMRWNVVKEPLIPRVDAAKLTFRRKLEVDRIRTAQS</sequence>
<proteinExistence type="predicted"/>
<organism evidence="1 2">
    <name type="scientific">Nitrososphaera viennensis EN76</name>
    <dbReference type="NCBI Taxonomy" id="926571"/>
    <lineage>
        <taxon>Archaea</taxon>
        <taxon>Nitrososphaerota</taxon>
        <taxon>Nitrososphaeria</taxon>
        <taxon>Nitrososphaerales</taxon>
        <taxon>Nitrososphaeraceae</taxon>
        <taxon>Nitrososphaera</taxon>
    </lineage>
</organism>
<name>A0A060HKU1_9ARCH</name>
<reference evidence="1 2" key="1">
    <citation type="journal article" date="2014" name="Int. J. Syst. Evol. Microbiol.">
        <title>Nitrososphaera viennensis gen. nov., sp. nov., an aerobic and mesophilic, ammonia-oxidizing archaeon from soil and a member of the archaeal phylum Thaumarchaeota.</title>
        <authorList>
            <person name="Stieglmeier M."/>
            <person name="Klingl A."/>
            <person name="Alves R.J."/>
            <person name="Rittmann S.K."/>
            <person name="Melcher M."/>
            <person name="Leisch N."/>
            <person name="Schleper C."/>
        </authorList>
    </citation>
    <scope>NUCLEOTIDE SEQUENCE [LARGE SCALE GENOMIC DNA]</scope>
    <source>
        <strain evidence="1">EN76</strain>
    </source>
</reference>
<gene>
    <name evidence="1" type="ORF">NVIE_018460</name>
</gene>
<dbReference type="Proteomes" id="UP000027093">
    <property type="component" value="Chromosome"/>
</dbReference>
<protein>
    <submittedName>
        <fullName evidence="1">Uncharacterized protein</fullName>
    </submittedName>
</protein>
<dbReference type="AlphaFoldDB" id="A0A060HKU1"/>
<accession>A0A060HKU1</accession>
<evidence type="ECO:0000313" key="2">
    <source>
        <dbReference type="Proteomes" id="UP000027093"/>
    </source>
</evidence>
<keyword evidence="2" id="KW-1185">Reference proteome</keyword>